<evidence type="ECO:0000313" key="3">
    <source>
        <dbReference type="EMBL" id="MBB5017981.1"/>
    </source>
</evidence>
<dbReference type="PANTHER" id="PTHR43092">
    <property type="entry name" value="L-CYSTEINE DESULFHYDRASE"/>
    <property type="match status" value="1"/>
</dbReference>
<dbReference type="EC" id="5.1.1.17" evidence="3"/>
<gene>
    <name evidence="3" type="ORF">HNQ59_001266</name>
</gene>
<dbReference type="InterPro" id="IPR015421">
    <property type="entry name" value="PyrdxlP-dep_Trfase_major"/>
</dbReference>
<evidence type="ECO:0000259" key="2">
    <source>
        <dbReference type="Pfam" id="PF00266"/>
    </source>
</evidence>
<dbReference type="EMBL" id="JACHHY010000006">
    <property type="protein sequence ID" value="MBB5017981.1"/>
    <property type="molecule type" value="Genomic_DNA"/>
</dbReference>
<sequence>MIEKQKHYMDLLEYEPVDFSIRKWFPLYHANKEALAEFIGAKPHDIYLVPNATVGVNHVLHNTKDTNKTWLTTNHAYGACQHALQRIGGAKGNEIVKVTVPFPLQSEDDILDAIESGITPDTTLALIDYISSGSAIIFPIKKIIERLHARGVKVLVDAAHAPGMVDLNVDALDADYLVANCHKWMCCPKGSAFVYVNPRHQAEFHPVLYSFFNDWDVDNARHWSNQFIWEGTRDYSAYLCIKDTIEYMATLVPGGWPEIMARNRALAIQGAKLIADKLGVSLPVPESMLGSIVTIPLWDDKVPTKCFHYYSDLKNKLYDTYQIEVPCMLFPKAPTQHMRVSAQLYNSLAQYEYLAECLLEIRRGM</sequence>
<feature type="domain" description="Aminotransferase class V" evidence="2">
    <location>
        <begin position="28"/>
        <end position="297"/>
    </location>
</feature>
<dbReference type="InterPro" id="IPR000192">
    <property type="entry name" value="Aminotrans_V_dom"/>
</dbReference>
<organism evidence="3 4">
    <name type="scientific">Chitinivorax tropicus</name>
    <dbReference type="NCBI Taxonomy" id="714531"/>
    <lineage>
        <taxon>Bacteria</taxon>
        <taxon>Pseudomonadati</taxon>
        <taxon>Pseudomonadota</taxon>
        <taxon>Betaproteobacteria</taxon>
        <taxon>Chitinivorax</taxon>
    </lineage>
</organism>
<keyword evidence="4" id="KW-1185">Reference proteome</keyword>
<protein>
    <submittedName>
        <fullName evidence="3">Isopenicillin-N epimerase</fullName>
        <ecNumber evidence="3">5.1.1.17</ecNumber>
    </submittedName>
</protein>
<keyword evidence="3" id="KW-0413">Isomerase</keyword>
<dbReference type="AlphaFoldDB" id="A0A840MRY7"/>
<evidence type="ECO:0000256" key="1">
    <source>
        <dbReference type="ARBA" id="ARBA00022898"/>
    </source>
</evidence>
<reference evidence="3 4" key="1">
    <citation type="submission" date="2020-08" db="EMBL/GenBank/DDBJ databases">
        <title>Genomic Encyclopedia of Type Strains, Phase IV (KMG-IV): sequencing the most valuable type-strain genomes for metagenomic binning, comparative biology and taxonomic classification.</title>
        <authorList>
            <person name="Goeker M."/>
        </authorList>
    </citation>
    <scope>NUCLEOTIDE SEQUENCE [LARGE SCALE GENOMIC DNA]</scope>
    <source>
        <strain evidence="3 4">DSM 27165</strain>
    </source>
</reference>
<dbReference type="PANTHER" id="PTHR43092:SF2">
    <property type="entry name" value="HERCYNYLCYSTEINE SULFOXIDE LYASE"/>
    <property type="match status" value="1"/>
</dbReference>
<dbReference type="Gene3D" id="3.40.640.10">
    <property type="entry name" value="Type I PLP-dependent aspartate aminotransferase-like (Major domain)"/>
    <property type="match status" value="1"/>
</dbReference>
<dbReference type="SUPFAM" id="SSF53383">
    <property type="entry name" value="PLP-dependent transferases"/>
    <property type="match status" value="1"/>
</dbReference>
<dbReference type="Proteomes" id="UP000575898">
    <property type="component" value="Unassembled WGS sequence"/>
</dbReference>
<keyword evidence="1" id="KW-0663">Pyridoxal phosphate</keyword>
<dbReference type="InterPro" id="IPR015424">
    <property type="entry name" value="PyrdxlP-dep_Trfase"/>
</dbReference>
<proteinExistence type="predicted"/>
<name>A0A840MRY7_9PROT</name>
<comment type="caution">
    <text evidence="3">The sequence shown here is derived from an EMBL/GenBank/DDBJ whole genome shotgun (WGS) entry which is preliminary data.</text>
</comment>
<evidence type="ECO:0000313" key="4">
    <source>
        <dbReference type="Proteomes" id="UP000575898"/>
    </source>
</evidence>
<accession>A0A840MRY7</accession>
<dbReference type="GO" id="GO:0045439">
    <property type="term" value="F:isopenicillin-N epimerase activity"/>
    <property type="evidence" value="ECO:0007669"/>
    <property type="project" value="UniProtKB-EC"/>
</dbReference>
<dbReference type="Pfam" id="PF00266">
    <property type="entry name" value="Aminotran_5"/>
    <property type="match status" value="1"/>
</dbReference>